<feature type="domain" description="Glycosyltransferase 2-like" evidence="11">
    <location>
        <begin position="68"/>
        <end position="225"/>
    </location>
</feature>
<name>A0A375YHR0_MYCPF</name>
<evidence type="ECO:0000256" key="6">
    <source>
        <dbReference type="ARBA" id="ARBA00022842"/>
    </source>
</evidence>
<proteinExistence type="inferred from homology"/>
<dbReference type="PANTHER" id="PTHR48090:SF10">
    <property type="entry name" value="GLUCOSYL-3-PHOSPHOGLYCERATE SYNTHASE"/>
    <property type="match status" value="1"/>
</dbReference>
<keyword evidence="13" id="KW-1185">Reference proteome</keyword>
<protein>
    <recommendedName>
        <fullName evidence="8">Glucosyl-3-phosphoglycerate synthase</fullName>
        <ecNumber evidence="7">2.4.1.266</ecNumber>
    </recommendedName>
</protein>
<dbReference type="InterPro" id="IPR029044">
    <property type="entry name" value="Nucleotide-diphossugar_trans"/>
</dbReference>
<dbReference type="InterPro" id="IPR001173">
    <property type="entry name" value="Glyco_trans_2-like"/>
</dbReference>
<evidence type="ECO:0000256" key="8">
    <source>
        <dbReference type="ARBA" id="ARBA00040894"/>
    </source>
</evidence>
<dbReference type="InterPro" id="IPR050256">
    <property type="entry name" value="Glycosyltransferase_2"/>
</dbReference>
<dbReference type="EMBL" id="UEGS01000001">
    <property type="protein sequence ID" value="SRX80623.1"/>
    <property type="molecule type" value="Genomic_DNA"/>
</dbReference>
<evidence type="ECO:0000256" key="2">
    <source>
        <dbReference type="ARBA" id="ARBA00001946"/>
    </source>
</evidence>
<comment type="cofactor">
    <cofactor evidence="1">
        <name>Mn(2+)</name>
        <dbReference type="ChEBI" id="CHEBI:29035"/>
    </cofactor>
</comment>
<evidence type="ECO:0000313" key="12">
    <source>
        <dbReference type="EMBL" id="SRX80623.1"/>
    </source>
</evidence>
<dbReference type="AlphaFoldDB" id="A0A375YHR0"/>
<evidence type="ECO:0000259" key="11">
    <source>
        <dbReference type="Pfam" id="PF00535"/>
    </source>
</evidence>
<dbReference type="STRING" id="39692.BST38_10155"/>
<evidence type="ECO:0000256" key="3">
    <source>
        <dbReference type="ARBA" id="ARBA00006739"/>
    </source>
</evidence>
<comment type="catalytic activity">
    <reaction evidence="10">
        <text>an NDP-alpha-D-glucose + (2R)-3-phosphoglycerate = (2R)-2-O-(alpha-D-glucopyranosyl)-3-phospho-glycerate + a ribonucleoside 5'-diphosphate + H(+)</text>
        <dbReference type="Rhea" id="RHEA:47244"/>
        <dbReference type="ChEBI" id="CHEBI:15378"/>
        <dbReference type="ChEBI" id="CHEBI:57930"/>
        <dbReference type="ChEBI" id="CHEBI:58272"/>
        <dbReference type="ChEBI" id="CHEBI:62600"/>
        <dbReference type="ChEBI" id="CHEBI:76533"/>
        <dbReference type="EC" id="2.4.1.266"/>
    </reaction>
    <physiologicalReaction direction="left-to-right" evidence="10">
        <dbReference type="Rhea" id="RHEA:47245"/>
    </physiologicalReaction>
</comment>
<sequence length="382" mass="43508">MPSSWRHAWLCFGGHPQIRWNLRTASHGGRMGQCWGSARIGEARRHGCRYRLGRPDRGGGLARTAKVSVVIRALNEEAHIGRLLHGLGAQTRPPDELILVDSGSTDQTVEIAKSRGCKVVNIAKHEFTFGRALNRGCEAATGDLLLIVSAHVYPVYNDYLERLMKPFENSDIAIAYGRQVGDHRTKYSESRVMIKWFPKESIWDQGHPFSNNANALVRRSIWEKLRYREELTGLEDLDFAKRAIEVGARIAYVAEAPVVHVHEESWKVLQNRYRREAIAYKDIYPDTTFSALQAVTLALSNIVSDCWHALRDRKLRENVWDIARFRFAQFRGAYLGFADDGAPDAELLRRFYYPAQWVTRPQLHAPSGEIDYSMIESAGHYS</sequence>
<dbReference type="PANTHER" id="PTHR48090">
    <property type="entry name" value="UNDECAPRENYL-PHOSPHATE 4-DEOXY-4-FORMAMIDO-L-ARABINOSE TRANSFERASE-RELATED"/>
    <property type="match status" value="1"/>
</dbReference>
<reference evidence="12 13" key="1">
    <citation type="submission" date="2018-05" db="EMBL/GenBank/DDBJ databases">
        <authorList>
            <consortium name="IHU Genomes"/>
        </authorList>
    </citation>
    <scope>NUCLEOTIDE SEQUENCE [LARGE SCALE GENOMIC DNA]</scope>
    <source>
        <strain evidence="12 13">P7335</strain>
    </source>
</reference>
<dbReference type="SUPFAM" id="SSF53448">
    <property type="entry name" value="Nucleotide-diphospho-sugar transferases"/>
    <property type="match status" value="1"/>
</dbReference>
<dbReference type="Gene3D" id="3.90.550.10">
    <property type="entry name" value="Spore Coat Polysaccharide Biosynthesis Protein SpsA, Chain A"/>
    <property type="match status" value="1"/>
</dbReference>
<keyword evidence="6" id="KW-0460">Magnesium</keyword>
<accession>A0A375YHR0</accession>
<evidence type="ECO:0000256" key="4">
    <source>
        <dbReference type="ARBA" id="ARBA00022676"/>
    </source>
</evidence>
<keyword evidence="5 12" id="KW-0808">Transferase</keyword>
<organism evidence="12 13">
    <name type="scientific">Mycolicibacterium parafortuitum</name>
    <name type="common">Mycobacterium parafortuitum</name>
    <dbReference type="NCBI Taxonomy" id="39692"/>
    <lineage>
        <taxon>Bacteria</taxon>
        <taxon>Bacillati</taxon>
        <taxon>Actinomycetota</taxon>
        <taxon>Actinomycetes</taxon>
        <taxon>Mycobacteriales</taxon>
        <taxon>Mycobacteriaceae</taxon>
        <taxon>Mycolicibacterium</taxon>
    </lineage>
</organism>
<gene>
    <name evidence="12" type="ORF">MPP7335_02367</name>
</gene>
<dbReference type="Proteomes" id="UP000252008">
    <property type="component" value="Unassembled WGS sequence"/>
</dbReference>
<evidence type="ECO:0000256" key="7">
    <source>
        <dbReference type="ARBA" id="ARBA00039022"/>
    </source>
</evidence>
<evidence type="ECO:0000313" key="13">
    <source>
        <dbReference type="Proteomes" id="UP000252008"/>
    </source>
</evidence>
<comment type="similarity">
    <text evidence="3">Belongs to the glycosyltransferase 2 family.</text>
</comment>
<comment type="cofactor">
    <cofactor evidence="2">
        <name>Mg(2+)</name>
        <dbReference type="ChEBI" id="CHEBI:18420"/>
    </cofactor>
</comment>
<evidence type="ECO:0000256" key="10">
    <source>
        <dbReference type="ARBA" id="ARBA00048997"/>
    </source>
</evidence>
<keyword evidence="4" id="KW-0328">Glycosyltransferase</keyword>
<evidence type="ECO:0000256" key="1">
    <source>
        <dbReference type="ARBA" id="ARBA00001936"/>
    </source>
</evidence>
<dbReference type="GO" id="GO:0016757">
    <property type="term" value="F:glycosyltransferase activity"/>
    <property type="evidence" value="ECO:0007669"/>
    <property type="project" value="UniProtKB-KW"/>
</dbReference>
<dbReference type="EC" id="2.4.1.266" evidence="7"/>
<dbReference type="Pfam" id="PF00535">
    <property type="entry name" value="Glycos_transf_2"/>
    <property type="match status" value="1"/>
</dbReference>
<evidence type="ECO:0000256" key="9">
    <source>
        <dbReference type="ARBA" id="ARBA00048689"/>
    </source>
</evidence>
<evidence type="ECO:0000256" key="5">
    <source>
        <dbReference type="ARBA" id="ARBA00022679"/>
    </source>
</evidence>
<comment type="catalytic activity">
    <reaction evidence="9">
        <text>(2R)-3-phosphoglycerate + UDP-alpha-D-glucose = (2R)-2-O-(alpha-D-glucopyranosyl)-3-phospho-glycerate + UDP + H(+)</text>
        <dbReference type="Rhea" id="RHEA:31319"/>
        <dbReference type="ChEBI" id="CHEBI:15378"/>
        <dbReference type="ChEBI" id="CHEBI:58223"/>
        <dbReference type="ChEBI" id="CHEBI:58272"/>
        <dbReference type="ChEBI" id="CHEBI:58885"/>
        <dbReference type="ChEBI" id="CHEBI:62600"/>
        <dbReference type="EC" id="2.4.1.266"/>
    </reaction>
    <physiologicalReaction direction="left-to-right" evidence="9">
        <dbReference type="Rhea" id="RHEA:31320"/>
    </physiologicalReaction>
</comment>